<reference evidence="4" key="2">
    <citation type="submission" date="2024-10" db="UniProtKB">
        <authorList>
            <consortium name="EnsemblProtists"/>
        </authorList>
    </citation>
    <scope>IDENTIFICATION</scope>
</reference>
<evidence type="ECO:0000313" key="4">
    <source>
        <dbReference type="EnsemblProtists" id="EOD05721"/>
    </source>
</evidence>
<dbReference type="RefSeq" id="XP_005758150.1">
    <property type="nucleotide sequence ID" value="XM_005758093.1"/>
</dbReference>
<evidence type="ECO:0000313" key="5">
    <source>
        <dbReference type="Proteomes" id="UP000013827"/>
    </source>
</evidence>
<dbReference type="EnsemblProtists" id="EOD05721">
    <property type="protein sequence ID" value="EOD05721"/>
    <property type="gene ID" value="EMIHUDRAFT_250158"/>
</dbReference>
<feature type="region of interest" description="Disordered" evidence="2">
    <location>
        <begin position="1"/>
        <end position="26"/>
    </location>
</feature>
<reference evidence="5" key="1">
    <citation type="journal article" date="2013" name="Nature">
        <title>Pan genome of the phytoplankton Emiliania underpins its global distribution.</title>
        <authorList>
            <person name="Read B.A."/>
            <person name="Kegel J."/>
            <person name="Klute M.J."/>
            <person name="Kuo A."/>
            <person name="Lefebvre S.C."/>
            <person name="Maumus F."/>
            <person name="Mayer C."/>
            <person name="Miller J."/>
            <person name="Monier A."/>
            <person name="Salamov A."/>
            <person name="Young J."/>
            <person name="Aguilar M."/>
            <person name="Claverie J.M."/>
            <person name="Frickenhaus S."/>
            <person name="Gonzalez K."/>
            <person name="Herman E.K."/>
            <person name="Lin Y.C."/>
            <person name="Napier J."/>
            <person name="Ogata H."/>
            <person name="Sarno A.F."/>
            <person name="Shmutz J."/>
            <person name="Schroeder D."/>
            <person name="de Vargas C."/>
            <person name="Verret F."/>
            <person name="von Dassow P."/>
            <person name="Valentin K."/>
            <person name="Van de Peer Y."/>
            <person name="Wheeler G."/>
            <person name="Dacks J.B."/>
            <person name="Delwiche C.F."/>
            <person name="Dyhrman S.T."/>
            <person name="Glockner G."/>
            <person name="John U."/>
            <person name="Richards T."/>
            <person name="Worden A.Z."/>
            <person name="Zhang X."/>
            <person name="Grigoriev I.V."/>
            <person name="Allen A.E."/>
            <person name="Bidle K."/>
            <person name="Borodovsky M."/>
            <person name="Bowler C."/>
            <person name="Brownlee C."/>
            <person name="Cock J.M."/>
            <person name="Elias M."/>
            <person name="Gladyshev V.N."/>
            <person name="Groth M."/>
            <person name="Guda C."/>
            <person name="Hadaegh A."/>
            <person name="Iglesias-Rodriguez M.D."/>
            <person name="Jenkins J."/>
            <person name="Jones B.M."/>
            <person name="Lawson T."/>
            <person name="Leese F."/>
            <person name="Lindquist E."/>
            <person name="Lobanov A."/>
            <person name="Lomsadze A."/>
            <person name="Malik S.B."/>
            <person name="Marsh M.E."/>
            <person name="Mackinder L."/>
            <person name="Mock T."/>
            <person name="Mueller-Roeber B."/>
            <person name="Pagarete A."/>
            <person name="Parker M."/>
            <person name="Probert I."/>
            <person name="Quesneville H."/>
            <person name="Raines C."/>
            <person name="Rensing S.A."/>
            <person name="Riano-Pachon D.M."/>
            <person name="Richier S."/>
            <person name="Rokitta S."/>
            <person name="Shiraiwa Y."/>
            <person name="Soanes D.M."/>
            <person name="van der Giezen M."/>
            <person name="Wahlund T.M."/>
            <person name="Williams B."/>
            <person name="Wilson W."/>
            <person name="Wolfe G."/>
            <person name="Wurch L.L."/>
        </authorList>
    </citation>
    <scope>NUCLEOTIDE SEQUENCE</scope>
</reference>
<dbReference type="AlphaFoldDB" id="A0A0D3I386"/>
<evidence type="ECO:0000256" key="2">
    <source>
        <dbReference type="SAM" id="MobiDB-lite"/>
    </source>
</evidence>
<organism evidence="4 5">
    <name type="scientific">Emiliania huxleyi (strain CCMP1516)</name>
    <dbReference type="NCBI Taxonomy" id="280463"/>
    <lineage>
        <taxon>Eukaryota</taxon>
        <taxon>Haptista</taxon>
        <taxon>Haptophyta</taxon>
        <taxon>Prymnesiophyceae</taxon>
        <taxon>Isochrysidales</taxon>
        <taxon>Noelaerhabdaceae</taxon>
        <taxon>Emiliania</taxon>
    </lineage>
</organism>
<name>A0A0D3I386_EMIH1</name>
<feature type="transmembrane region" description="Helical" evidence="3">
    <location>
        <begin position="772"/>
        <end position="794"/>
    </location>
</feature>
<dbReference type="Proteomes" id="UP000013827">
    <property type="component" value="Unassembled WGS sequence"/>
</dbReference>
<dbReference type="PROSITE" id="PS50088">
    <property type="entry name" value="ANK_REPEAT"/>
    <property type="match status" value="2"/>
</dbReference>
<keyword evidence="3" id="KW-0812">Transmembrane</keyword>
<dbReference type="KEGG" id="ehx:EMIHUDRAFT_250158"/>
<dbReference type="Pfam" id="PF12796">
    <property type="entry name" value="Ank_2"/>
    <property type="match status" value="1"/>
</dbReference>
<feature type="compositionally biased region" description="Basic and acidic residues" evidence="2">
    <location>
        <begin position="1"/>
        <end position="20"/>
    </location>
</feature>
<dbReference type="SUPFAM" id="SSF48403">
    <property type="entry name" value="Ankyrin repeat"/>
    <property type="match status" value="1"/>
</dbReference>
<keyword evidence="1" id="KW-0040">ANK repeat</keyword>
<dbReference type="InterPro" id="IPR002110">
    <property type="entry name" value="Ankyrin_rpt"/>
</dbReference>
<dbReference type="InterPro" id="IPR036770">
    <property type="entry name" value="Ankyrin_rpt-contain_sf"/>
</dbReference>
<feature type="repeat" description="ANK" evidence="1">
    <location>
        <begin position="627"/>
        <end position="656"/>
    </location>
</feature>
<protein>
    <submittedName>
        <fullName evidence="4">Uncharacterized protein</fullName>
    </submittedName>
</protein>
<keyword evidence="5" id="KW-1185">Reference proteome</keyword>
<sequence length="810" mass="87285">MELLRTRDEAEQREASRPDDAPMLTPHSATLSRHLVWVRRLLREYLAELAEDGLSVPMQRTSRGLHPTMRWTVEFGKWLATTRIVESRASSWHLAEEQSAGQAEATARSGRGSNTVYVALQHMKNHVWRELWPAMPADARQYWHWVTRRVMGIFDGGGGGLRQASVARGEGVEQQQAASAKASADATRQVEAELRAGTTRPCTKQHLFQAGEYLLQDAHLSEPFEVNVAFIMSAYRRFMFCTFASILAAATARQSVSSPTVRVGGPPPPPCMQVGGGWRANAGVADTSRVPTKDSVKTEAPPDAASAPLTILEASIGLRAPIGPPTTKPADGERAAAPQHLLFLQSDRAVDARLTAALGQFACPAELRSTRISDSNAVESDLFSVSSGCADWQRACASFARANSSLLEVRTRHPATAERRFSLESEEPPGCWAASGKAQASLPIPARLSETEAVPMPLPVPPKTEVAEDQRSEASLEELARPAEVCATQIADSKTVESTDLFSISSDLAGSRPRCASCICADSFTLEVEQGEEEGADQAIRAPHRQPAEIFTAEADTACSSLWPLLMGALVGCLGVSVVALKWRGSSASKTGPSKPLALKTSRPSRHLVLTFAWFLLLLASSAVCATPLHEAAQRDDAAALKRLLAESEDVDVLDARGLTPLHVAAVRGRAAAARLLWNHVVPGSSPGHGMFCTGDGEDYCTPDHYGVQHCEALAEWLYEEPPRRGDRKECCSFLTPKKAKGERRWICEADHITSSKIIAGQKARGTPAVPAVFGIATVMGVAAAAVGFLHKYLPGKETLVKSRSGEMLV</sequence>
<dbReference type="GeneID" id="17251871"/>
<keyword evidence="3" id="KW-1133">Transmembrane helix</keyword>
<dbReference type="Gene3D" id="1.25.40.20">
    <property type="entry name" value="Ankyrin repeat-containing domain"/>
    <property type="match status" value="1"/>
</dbReference>
<dbReference type="PROSITE" id="PS50297">
    <property type="entry name" value="ANK_REP_REGION"/>
    <property type="match status" value="1"/>
</dbReference>
<evidence type="ECO:0000256" key="3">
    <source>
        <dbReference type="SAM" id="Phobius"/>
    </source>
</evidence>
<accession>A0A0D3I386</accession>
<evidence type="ECO:0000256" key="1">
    <source>
        <dbReference type="PROSITE-ProRule" id="PRU00023"/>
    </source>
</evidence>
<dbReference type="PaxDb" id="2903-EOD05721"/>
<keyword evidence="3" id="KW-0472">Membrane</keyword>
<feature type="repeat" description="ANK" evidence="1">
    <location>
        <begin position="657"/>
        <end position="677"/>
    </location>
</feature>
<dbReference type="HOGENOM" id="CLU_348341_0_0_1"/>
<proteinExistence type="predicted"/>